<name>A0AAE1C4I7_9PEZI</name>
<evidence type="ECO:0000256" key="2">
    <source>
        <dbReference type="ARBA" id="ARBA00023242"/>
    </source>
</evidence>
<keyword evidence="6" id="KW-1185">Reference proteome</keyword>
<feature type="region of interest" description="Disordered" evidence="3">
    <location>
        <begin position="284"/>
        <end position="308"/>
    </location>
</feature>
<dbReference type="GO" id="GO:0000976">
    <property type="term" value="F:transcription cis-regulatory region binding"/>
    <property type="evidence" value="ECO:0007669"/>
    <property type="project" value="TreeGrafter"/>
</dbReference>
<comment type="subcellular location">
    <subcellularLocation>
        <location evidence="1">Nucleus</location>
    </subcellularLocation>
</comment>
<dbReference type="PROSITE" id="PS50048">
    <property type="entry name" value="ZN2_CY6_FUNGAL_2"/>
    <property type="match status" value="1"/>
</dbReference>
<dbReference type="Pfam" id="PF00172">
    <property type="entry name" value="Zn_clus"/>
    <property type="match status" value="1"/>
</dbReference>
<dbReference type="EMBL" id="JAUTXT010000006">
    <property type="protein sequence ID" value="KAK3677818.1"/>
    <property type="molecule type" value="Genomic_DNA"/>
</dbReference>
<dbReference type="PRINTS" id="PR00755">
    <property type="entry name" value="AFLATOXINBRP"/>
</dbReference>
<dbReference type="InterPro" id="IPR001138">
    <property type="entry name" value="Zn2Cys6_DnaBD"/>
</dbReference>
<dbReference type="InterPro" id="IPR021858">
    <property type="entry name" value="Fun_TF"/>
</dbReference>
<dbReference type="InterPro" id="IPR036864">
    <property type="entry name" value="Zn2-C6_fun-type_DNA-bd_sf"/>
</dbReference>
<keyword evidence="2" id="KW-0539">Nucleus</keyword>
<dbReference type="GO" id="GO:0000981">
    <property type="term" value="F:DNA-binding transcription factor activity, RNA polymerase II-specific"/>
    <property type="evidence" value="ECO:0007669"/>
    <property type="project" value="InterPro"/>
</dbReference>
<feature type="domain" description="Zn(2)-C6 fungal-type" evidence="4">
    <location>
        <begin position="19"/>
        <end position="49"/>
    </location>
</feature>
<feature type="compositionally biased region" description="Polar residues" evidence="3">
    <location>
        <begin position="228"/>
        <end position="251"/>
    </location>
</feature>
<gene>
    <name evidence="5" type="ORF">LTR78_002668</name>
</gene>
<dbReference type="GO" id="GO:0008270">
    <property type="term" value="F:zinc ion binding"/>
    <property type="evidence" value="ECO:0007669"/>
    <property type="project" value="InterPro"/>
</dbReference>
<dbReference type="Gene3D" id="4.10.240.10">
    <property type="entry name" value="Zn(2)-C6 fungal-type DNA-binding domain"/>
    <property type="match status" value="1"/>
</dbReference>
<evidence type="ECO:0000313" key="6">
    <source>
        <dbReference type="Proteomes" id="UP001274830"/>
    </source>
</evidence>
<comment type="caution">
    <text evidence="5">The sequence shown here is derived from an EMBL/GenBank/DDBJ whole genome shotgun (WGS) entry which is preliminary data.</text>
</comment>
<evidence type="ECO:0000259" key="4">
    <source>
        <dbReference type="PROSITE" id="PS50048"/>
    </source>
</evidence>
<dbReference type="SUPFAM" id="SSF57701">
    <property type="entry name" value="Zn2/Cys6 DNA-binding domain"/>
    <property type="match status" value="1"/>
</dbReference>
<dbReference type="PROSITE" id="PS00463">
    <property type="entry name" value="ZN2_CY6_FUNGAL_1"/>
    <property type="match status" value="1"/>
</dbReference>
<evidence type="ECO:0000313" key="5">
    <source>
        <dbReference type="EMBL" id="KAK3677818.1"/>
    </source>
</evidence>
<dbReference type="GO" id="GO:0005634">
    <property type="term" value="C:nucleus"/>
    <property type="evidence" value="ECO:0007669"/>
    <property type="project" value="UniProtKB-SubCell"/>
</dbReference>
<dbReference type="PANTHER" id="PTHR37534">
    <property type="entry name" value="TRANSCRIPTIONAL ACTIVATOR PROTEIN UGA3"/>
    <property type="match status" value="1"/>
</dbReference>
<feature type="region of interest" description="Disordered" evidence="3">
    <location>
        <begin position="228"/>
        <end position="254"/>
    </location>
</feature>
<accession>A0AAE1C4I7</accession>
<sequence length="782" mass="85919">MPRPKKDGSTEPKKRSRTGCWPCKARKVKCGEEKPGCANCVKSGEQCDYSIRLNWGGRGKREGSPTDGGFTFVTTPTSGAQARPGSGHEHVFSAQHIATAPSQRPPSSHPTNLPTPDVTPEEGAALGPRLNARSHYRSHPSGDLSVLLPQTPLLPQLHGPMEGHTPNDDFRWSPQHSAKRVKLSPTQHNGQPAQLHPVFAVPQYPPPVDASPGSTYFTPHTISSIVNTPATPGSSIASGSPYPLQTPSLTVQDPPDLRRLSVKSLLSDPSDDFDKPRLFRADSAGQRNYGFDHGFPDHDIPRNDDGQALLPRSPDLRRASAAVSEASNSSAEPDASKMAFESGGYYAQPVAVKIPRNLEPLPDELANNPMNMLYFHHFINHTGRIMVPHDCPENPFRGVMPQMAVRNRQLLHLMLTYSASHRARLLGHAEPANRIAAWMGDVLPALRRSLGEPASPGVHDPRDPSSLAPLATAIMLASLEIVSPNTFAVSISWQNHLNVARQMIIAKGGLHHLAQQADGARDKAIFFLSRWFAYLDVLGSLSGSKQDKPMDGAYMEDGGGLWLVNRSDEEIYQIDCFFGFSGRCIALLAQVAELSTQCDNQRIDPITQQVKVGWQPRDDVRNQAEELRKRLEASAKTVYRGCMHTQNTISSPHSTIEAVTDRDIEEIYAVNEAYHYAGLLHLATRVLNHQSFSPTVQDLVQKVIRVLMKVRRGSTAESCLLFPMFTAGCEAQTEEEREIFMGRLREIEGWGLSQVGAARAVMSRVWGEGRAWVTIVEGEFLG</sequence>
<organism evidence="5 6">
    <name type="scientific">Recurvomyces mirabilis</name>
    <dbReference type="NCBI Taxonomy" id="574656"/>
    <lineage>
        <taxon>Eukaryota</taxon>
        <taxon>Fungi</taxon>
        <taxon>Dikarya</taxon>
        <taxon>Ascomycota</taxon>
        <taxon>Pezizomycotina</taxon>
        <taxon>Dothideomycetes</taxon>
        <taxon>Dothideomycetidae</taxon>
        <taxon>Mycosphaerellales</taxon>
        <taxon>Teratosphaeriaceae</taxon>
        <taxon>Recurvomyces</taxon>
    </lineage>
</organism>
<protein>
    <recommendedName>
        <fullName evidence="4">Zn(2)-C6 fungal-type domain-containing protein</fullName>
    </recommendedName>
</protein>
<dbReference type="PANTHER" id="PTHR37534:SF43">
    <property type="entry name" value="FINGER DOMAIN PROTEIN, PUTATIVE (AFU_ORTHOLOGUE AFUA_1G01850)-RELATED"/>
    <property type="match status" value="1"/>
</dbReference>
<dbReference type="Pfam" id="PF11951">
    <property type="entry name" value="Fungal_trans_2"/>
    <property type="match status" value="1"/>
</dbReference>
<proteinExistence type="predicted"/>
<evidence type="ECO:0000256" key="1">
    <source>
        <dbReference type="ARBA" id="ARBA00004123"/>
    </source>
</evidence>
<dbReference type="AlphaFoldDB" id="A0AAE1C4I7"/>
<dbReference type="Proteomes" id="UP001274830">
    <property type="component" value="Unassembled WGS sequence"/>
</dbReference>
<dbReference type="SMART" id="SM00066">
    <property type="entry name" value="GAL4"/>
    <property type="match status" value="1"/>
</dbReference>
<reference evidence="5" key="1">
    <citation type="submission" date="2023-07" db="EMBL/GenBank/DDBJ databases">
        <title>Black Yeasts Isolated from many extreme environments.</title>
        <authorList>
            <person name="Coleine C."/>
            <person name="Stajich J.E."/>
            <person name="Selbmann L."/>
        </authorList>
    </citation>
    <scope>NUCLEOTIDE SEQUENCE</scope>
    <source>
        <strain evidence="5">CCFEE 5485</strain>
    </source>
</reference>
<feature type="compositionally biased region" description="Basic and acidic residues" evidence="3">
    <location>
        <begin position="294"/>
        <end position="305"/>
    </location>
</feature>
<feature type="region of interest" description="Disordered" evidence="3">
    <location>
        <begin position="99"/>
        <end position="125"/>
    </location>
</feature>
<evidence type="ECO:0000256" key="3">
    <source>
        <dbReference type="SAM" id="MobiDB-lite"/>
    </source>
</evidence>
<dbReference type="GO" id="GO:0045944">
    <property type="term" value="P:positive regulation of transcription by RNA polymerase II"/>
    <property type="evidence" value="ECO:0007669"/>
    <property type="project" value="TreeGrafter"/>
</dbReference>
<dbReference type="CDD" id="cd00067">
    <property type="entry name" value="GAL4"/>
    <property type="match status" value="1"/>
</dbReference>